<reference evidence="2" key="1">
    <citation type="submission" date="2025-08" db="UniProtKB">
        <authorList>
            <consortium name="Ensembl"/>
        </authorList>
    </citation>
    <scope>IDENTIFICATION</scope>
</reference>
<feature type="region of interest" description="Disordered" evidence="1">
    <location>
        <begin position="1"/>
        <end position="93"/>
    </location>
</feature>
<dbReference type="Ensembl" id="ENSMMMT00000007603.1">
    <property type="protein sequence ID" value="ENSMMMP00000006699.1"/>
    <property type="gene ID" value="ENSMMMG00000006002.1"/>
</dbReference>
<name>A0A8C5Z0J6_MARMA</name>
<sequence>MGASTVAAEARAQPPLFGSYASWGQDRGGALFGGRNPERPAPHRGSPAPVPSLGSRRLSSVGLSPAPPSHGSSPKTEIVELEGAPPEFPPWVS</sequence>
<feature type="compositionally biased region" description="Low complexity" evidence="1">
    <location>
        <begin position="51"/>
        <end position="64"/>
    </location>
</feature>
<protein>
    <submittedName>
        <fullName evidence="2">Uncharacterized protein</fullName>
    </submittedName>
</protein>
<evidence type="ECO:0000313" key="3">
    <source>
        <dbReference type="Proteomes" id="UP000694407"/>
    </source>
</evidence>
<dbReference type="GeneTree" id="ENSGT01100000267098"/>
<proteinExistence type="predicted"/>
<evidence type="ECO:0000256" key="1">
    <source>
        <dbReference type="SAM" id="MobiDB-lite"/>
    </source>
</evidence>
<reference evidence="2" key="2">
    <citation type="submission" date="2025-09" db="UniProtKB">
        <authorList>
            <consortium name="Ensembl"/>
        </authorList>
    </citation>
    <scope>IDENTIFICATION</scope>
</reference>
<accession>A0A8C5Z0J6</accession>
<dbReference type="AlphaFoldDB" id="A0A8C5Z0J6"/>
<keyword evidence="3" id="KW-1185">Reference proteome</keyword>
<dbReference type="Proteomes" id="UP000694407">
    <property type="component" value="Unplaced"/>
</dbReference>
<organism evidence="2 3">
    <name type="scientific">Marmota marmota marmota</name>
    <name type="common">Alpine marmot</name>
    <dbReference type="NCBI Taxonomy" id="9994"/>
    <lineage>
        <taxon>Eukaryota</taxon>
        <taxon>Metazoa</taxon>
        <taxon>Chordata</taxon>
        <taxon>Craniata</taxon>
        <taxon>Vertebrata</taxon>
        <taxon>Euteleostomi</taxon>
        <taxon>Mammalia</taxon>
        <taxon>Eutheria</taxon>
        <taxon>Euarchontoglires</taxon>
        <taxon>Glires</taxon>
        <taxon>Rodentia</taxon>
        <taxon>Sciuromorpha</taxon>
        <taxon>Sciuridae</taxon>
        <taxon>Xerinae</taxon>
        <taxon>Marmotini</taxon>
        <taxon>Marmota</taxon>
    </lineage>
</organism>
<evidence type="ECO:0000313" key="2">
    <source>
        <dbReference type="Ensembl" id="ENSMMMP00000006699.1"/>
    </source>
</evidence>